<dbReference type="PANTHER" id="PTHR30443:SF2">
    <property type="entry name" value="PHOSPHOETHANOLAMINE TRANSFERASE EPTC"/>
    <property type="match status" value="1"/>
</dbReference>
<reference evidence="11 12" key="1">
    <citation type="submission" date="2014-11" db="EMBL/GenBank/DDBJ databases">
        <title>A Rickettsiales Symbiont of Amoebae With Ancient Features.</title>
        <authorList>
            <person name="Schulz F."/>
            <person name="Martijn J."/>
            <person name="Wascher F."/>
            <person name="Kostanjsek R."/>
            <person name="Ettema T.J."/>
            <person name="Horn M."/>
        </authorList>
    </citation>
    <scope>NUCLEOTIDE SEQUENCE [LARGE SCALE GENOMIC DNA]</scope>
    <source>
        <strain evidence="11 12">UWC36</strain>
    </source>
</reference>
<dbReference type="SUPFAM" id="SSF53649">
    <property type="entry name" value="Alkaline phosphatase-like"/>
    <property type="match status" value="1"/>
</dbReference>
<evidence type="ECO:0000256" key="2">
    <source>
        <dbReference type="ARBA" id="ARBA00022475"/>
    </source>
</evidence>
<evidence type="ECO:0000256" key="7">
    <source>
        <dbReference type="ARBA" id="ARBA00023136"/>
    </source>
</evidence>
<dbReference type="CDD" id="cd16017">
    <property type="entry name" value="LptA"/>
    <property type="match status" value="1"/>
</dbReference>
<dbReference type="STRING" id="86105.NF27_FW00030"/>
<feature type="domain" description="Sulfatase N-terminal" evidence="9">
    <location>
        <begin position="231"/>
        <end position="519"/>
    </location>
</feature>
<dbReference type="InterPro" id="IPR058130">
    <property type="entry name" value="PEA_transf_C"/>
</dbReference>
<proteinExistence type="predicted"/>
<keyword evidence="12" id="KW-1185">Reference proteome</keyword>
<evidence type="ECO:0000259" key="10">
    <source>
        <dbReference type="Pfam" id="PF08019"/>
    </source>
</evidence>
<feature type="domain" description="Phosphoethanolamine transferase N-terminal" evidence="10">
    <location>
        <begin position="59"/>
        <end position="199"/>
    </location>
</feature>
<evidence type="ECO:0000256" key="5">
    <source>
        <dbReference type="ARBA" id="ARBA00022692"/>
    </source>
</evidence>
<protein>
    <recommendedName>
        <fullName evidence="13">Sulfatase N-terminal domain-containing protein</fullName>
    </recommendedName>
</protein>
<evidence type="ECO:0000256" key="1">
    <source>
        <dbReference type="ARBA" id="ARBA00004429"/>
    </source>
</evidence>
<comment type="caution">
    <text evidence="11">The sequence shown here is derived from an EMBL/GenBank/DDBJ whole genome shotgun (WGS) entry which is preliminary data.</text>
</comment>
<dbReference type="InterPro" id="IPR040423">
    <property type="entry name" value="PEA_transferase"/>
</dbReference>
<sequence>MFSKKIFAFNNSNSLIASVIYSILFHLPIVFNRMALSAGFHDRHEVIGIALTEFSIALFFTYILFSLISLLRYLYIILILLFFCFGGASNYYIYNFGKVFDIGVLQDIISVELDLTLEYLSFKLVLFIFISLALSLFIIFSKKFRFKKPYHLALIATIIASYLVATYFDYKKHKLYINRIVPQSYMPFNVFYNTDLYMRKYGVFNKQKAEKVDLTKNFTFQFQNDGSEPKVIVLVIGEAMRGDMFYLNGKTNYLNAPQLSKIKNLKSFKDATSSASSTRVALPYMLTRAKSGDWEQAISEKSIISVFKSLGFKTAWIGAQGAFTNLDYTYGPIIMEADEIITKTEIRKDLGQSNLYDEYLLLYLDKFLQKNQADNLFIVLHMIGSHWNFDERYPEKFKNFTPTCESSSPASCAHEQLLNSYHNTIFYSDWVLSKIIERFENKNAFLMYASDHGFSLFEKHYFGNAYEGKDDLKEQYDIAMFAWGSNKYIKKNSNAFKAIKSQNKVSHDYLFHSLLGCSNVESKVIEQNLNLCYKRNNDVKSK</sequence>
<evidence type="ECO:0000256" key="3">
    <source>
        <dbReference type="ARBA" id="ARBA00022519"/>
    </source>
</evidence>
<keyword evidence="7 8" id="KW-0472">Membrane</keyword>
<evidence type="ECO:0000259" key="9">
    <source>
        <dbReference type="Pfam" id="PF00884"/>
    </source>
</evidence>
<comment type="subcellular location">
    <subcellularLocation>
        <location evidence="1">Cell inner membrane</location>
        <topology evidence="1">Multi-pass membrane protein</topology>
    </subcellularLocation>
</comment>
<keyword evidence="3" id="KW-0997">Cell inner membrane</keyword>
<dbReference type="GO" id="GO:0016776">
    <property type="term" value="F:phosphotransferase activity, phosphate group as acceptor"/>
    <property type="evidence" value="ECO:0007669"/>
    <property type="project" value="TreeGrafter"/>
</dbReference>
<name>A0A0C1QGU6_9RICK</name>
<evidence type="ECO:0000256" key="8">
    <source>
        <dbReference type="SAM" id="Phobius"/>
    </source>
</evidence>
<organism evidence="11 12">
    <name type="scientific">Candidatus Jidaibacter acanthamoebae</name>
    <dbReference type="NCBI Taxonomy" id="86105"/>
    <lineage>
        <taxon>Bacteria</taxon>
        <taxon>Pseudomonadati</taxon>
        <taxon>Pseudomonadota</taxon>
        <taxon>Alphaproteobacteria</taxon>
        <taxon>Rickettsiales</taxon>
        <taxon>Candidatus Midichloriaceae</taxon>
        <taxon>Candidatus Jidaibacter</taxon>
    </lineage>
</organism>
<evidence type="ECO:0000256" key="4">
    <source>
        <dbReference type="ARBA" id="ARBA00022679"/>
    </source>
</evidence>
<dbReference type="EMBL" id="JSWE01000145">
    <property type="protein sequence ID" value="KIE04789.1"/>
    <property type="molecule type" value="Genomic_DNA"/>
</dbReference>
<dbReference type="Gene3D" id="3.40.720.10">
    <property type="entry name" value="Alkaline Phosphatase, subunit A"/>
    <property type="match status" value="1"/>
</dbReference>
<evidence type="ECO:0000313" key="12">
    <source>
        <dbReference type="Proteomes" id="UP000031258"/>
    </source>
</evidence>
<dbReference type="Pfam" id="PF00884">
    <property type="entry name" value="Sulfatase"/>
    <property type="match status" value="1"/>
</dbReference>
<dbReference type="Pfam" id="PF08019">
    <property type="entry name" value="EptA_B_N"/>
    <property type="match status" value="1"/>
</dbReference>
<feature type="transmembrane region" description="Helical" evidence="8">
    <location>
        <begin position="12"/>
        <end position="31"/>
    </location>
</feature>
<dbReference type="GO" id="GO:0005886">
    <property type="term" value="C:plasma membrane"/>
    <property type="evidence" value="ECO:0007669"/>
    <property type="project" value="UniProtKB-SubCell"/>
</dbReference>
<evidence type="ECO:0000313" key="11">
    <source>
        <dbReference type="EMBL" id="KIE04789.1"/>
    </source>
</evidence>
<gene>
    <name evidence="11" type="ORF">NF27_FW00030</name>
</gene>
<keyword evidence="4" id="KW-0808">Transferase</keyword>
<dbReference type="AlphaFoldDB" id="A0A0C1QGU6"/>
<feature type="transmembrane region" description="Helical" evidence="8">
    <location>
        <begin position="152"/>
        <end position="170"/>
    </location>
</feature>
<dbReference type="GO" id="GO:0009244">
    <property type="term" value="P:lipopolysaccharide core region biosynthetic process"/>
    <property type="evidence" value="ECO:0007669"/>
    <property type="project" value="TreeGrafter"/>
</dbReference>
<evidence type="ECO:0000256" key="6">
    <source>
        <dbReference type="ARBA" id="ARBA00022989"/>
    </source>
</evidence>
<evidence type="ECO:0008006" key="13">
    <source>
        <dbReference type="Google" id="ProtNLM"/>
    </source>
</evidence>
<accession>A0A0C1QGU6</accession>
<keyword evidence="2" id="KW-1003">Cell membrane</keyword>
<feature type="transmembrane region" description="Helical" evidence="8">
    <location>
        <begin position="74"/>
        <end position="94"/>
    </location>
</feature>
<dbReference type="InterPro" id="IPR012549">
    <property type="entry name" value="EptA-like_N"/>
</dbReference>
<dbReference type="PANTHER" id="PTHR30443">
    <property type="entry name" value="INNER MEMBRANE PROTEIN"/>
    <property type="match status" value="1"/>
</dbReference>
<feature type="transmembrane region" description="Helical" evidence="8">
    <location>
        <begin position="120"/>
        <end position="140"/>
    </location>
</feature>
<dbReference type="InterPro" id="IPR017850">
    <property type="entry name" value="Alkaline_phosphatase_core_sf"/>
</dbReference>
<keyword evidence="6 8" id="KW-1133">Transmembrane helix</keyword>
<dbReference type="InterPro" id="IPR000917">
    <property type="entry name" value="Sulfatase_N"/>
</dbReference>
<dbReference type="Proteomes" id="UP000031258">
    <property type="component" value="Unassembled WGS sequence"/>
</dbReference>
<feature type="transmembrane region" description="Helical" evidence="8">
    <location>
        <begin position="46"/>
        <end position="67"/>
    </location>
</feature>
<keyword evidence="5 8" id="KW-0812">Transmembrane</keyword>